<dbReference type="Gene3D" id="1.10.260.40">
    <property type="entry name" value="lambda repressor-like DNA-binding domains"/>
    <property type="match status" value="1"/>
</dbReference>
<dbReference type="PANTHER" id="PTHR46797:SF1">
    <property type="entry name" value="METHYLPHOSPHONATE SYNTHASE"/>
    <property type="match status" value="1"/>
</dbReference>
<organism evidence="3 4">
    <name type="scientific">Laedolimicola intestinihominis</name>
    <dbReference type="NCBI Taxonomy" id="3133166"/>
    <lineage>
        <taxon>Bacteria</taxon>
        <taxon>Bacillati</taxon>
        <taxon>Bacillota</taxon>
        <taxon>Clostridia</taxon>
        <taxon>Lachnospirales</taxon>
        <taxon>Lachnospiraceae</taxon>
        <taxon>Laedolimicola</taxon>
    </lineage>
</organism>
<comment type="caution">
    <text evidence="3">The sequence shown here is derived from an EMBL/GenBank/DDBJ whole genome shotgun (WGS) entry which is preliminary data.</text>
</comment>
<protein>
    <submittedName>
        <fullName evidence="3">Helix-turn-helix transcriptional regulator</fullName>
    </submittedName>
</protein>
<dbReference type="SMART" id="SM00530">
    <property type="entry name" value="HTH_XRE"/>
    <property type="match status" value="1"/>
</dbReference>
<dbReference type="CDD" id="cd00093">
    <property type="entry name" value="HTH_XRE"/>
    <property type="match status" value="1"/>
</dbReference>
<proteinExistence type="predicted"/>
<evidence type="ECO:0000259" key="2">
    <source>
        <dbReference type="PROSITE" id="PS50943"/>
    </source>
</evidence>
<evidence type="ECO:0000256" key="1">
    <source>
        <dbReference type="ARBA" id="ARBA00023125"/>
    </source>
</evidence>
<dbReference type="InterPro" id="IPR001387">
    <property type="entry name" value="Cro/C1-type_HTH"/>
</dbReference>
<dbReference type="InterPro" id="IPR010982">
    <property type="entry name" value="Lambda_DNA-bd_dom_sf"/>
</dbReference>
<evidence type="ECO:0000313" key="3">
    <source>
        <dbReference type="EMBL" id="MEQ2471259.1"/>
    </source>
</evidence>
<dbReference type="PROSITE" id="PS50943">
    <property type="entry name" value="HTH_CROC1"/>
    <property type="match status" value="1"/>
</dbReference>
<accession>A0ABV1FGI9</accession>
<dbReference type="RefSeq" id="WP_349163510.1">
    <property type="nucleotide sequence ID" value="NZ_JBBMFE010000001.1"/>
</dbReference>
<dbReference type="PANTHER" id="PTHR46797">
    <property type="entry name" value="HTH-TYPE TRANSCRIPTIONAL REGULATOR"/>
    <property type="match status" value="1"/>
</dbReference>
<sequence>MELDFKAIGKRIKIARIKKELTQEAVSEKVGITPQHMSNIETGNSTVSLPTLVAIANELEVSVDELLCDTVLKSGAVFSREAQAILDDCNEYEIRFLVDVMKSVKASMRNVKMFEQRIESKNI</sequence>
<dbReference type="EMBL" id="JBBMFE010000001">
    <property type="protein sequence ID" value="MEQ2471259.1"/>
    <property type="molecule type" value="Genomic_DNA"/>
</dbReference>
<dbReference type="Proteomes" id="UP001438008">
    <property type="component" value="Unassembled WGS sequence"/>
</dbReference>
<name>A0ABV1FGI9_9FIRM</name>
<dbReference type="Pfam" id="PF01381">
    <property type="entry name" value="HTH_3"/>
    <property type="match status" value="1"/>
</dbReference>
<dbReference type="InterPro" id="IPR050807">
    <property type="entry name" value="TransReg_Diox_bact_type"/>
</dbReference>
<dbReference type="SUPFAM" id="SSF47413">
    <property type="entry name" value="lambda repressor-like DNA-binding domains"/>
    <property type="match status" value="1"/>
</dbReference>
<reference evidence="3 4" key="1">
    <citation type="submission" date="2024-03" db="EMBL/GenBank/DDBJ databases">
        <title>Human intestinal bacterial collection.</title>
        <authorList>
            <person name="Pauvert C."/>
            <person name="Hitch T.C.A."/>
            <person name="Clavel T."/>
        </authorList>
    </citation>
    <scope>NUCLEOTIDE SEQUENCE [LARGE SCALE GENOMIC DNA]</scope>
    <source>
        <strain evidence="3 4">CLA-AA-H132</strain>
    </source>
</reference>
<gene>
    <name evidence="3" type="ORF">WMO29_01915</name>
</gene>
<keyword evidence="1" id="KW-0238">DNA-binding</keyword>
<keyword evidence="4" id="KW-1185">Reference proteome</keyword>
<feature type="domain" description="HTH cro/C1-type" evidence="2">
    <location>
        <begin position="12"/>
        <end position="66"/>
    </location>
</feature>
<evidence type="ECO:0000313" key="4">
    <source>
        <dbReference type="Proteomes" id="UP001438008"/>
    </source>
</evidence>